<sequence>MSHTPFIVAAAFATALMAHSSIFPDISGLEAEGELRGTEAFVPLADKAAKAPRTQEEPVSAWMAETGFLSLD</sequence>
<gene>
    <name evidence="1" type="ORF">GCM10011503_10150</name>
</gene>
<comment type="caution">
    <text evidence="1">The sequence shown here is derived from an EMBL/GenBank/DDBJ whole genome shotgun (WGS) entry which is preliminary data.</text>
</comment>
<protein>
    <submittedName>
        <fullName evidence="1">Uncharacterized protein</fullName>
    </submittedName>
</protein>
<dbReference type="EMBL" id="BMKF01000001">
    <property type="protein sequence ID" value="GGB63421.1"/>
    <property type="molecule type" value="Genomic_DNA"/>
</dbReference>
<name>A0ABQ1JBQ2_9PROT</name>
<dbReference type="RefSeq" id="WP_084391569.1">
    <property type="nucleotide sequence ID" value="NZ_BMKF01000001.1"/>
</dbReference>
<dbReference type="Proteomes" id="UP000628854">
    <property type="component" value="Unassembled WGS sequence"/>
</dbReference>
<organism evidence="1 2">
    <name type="scientific">Henriciella pelagia</name>
    <dbReference type="NCBI Taxonomy" id="1977912"/>
    <lineage>
        <taxon>Bacteria</taxon>
        <taxon>Pseudomonadati</taxon>
        <taxon>Pseudomonadota</taxon>
        <taxon>Alphaproteobacteria</taxon>
        <taxon>Hyphomonadales</taxon>
        <taxon>Hyphomonadaceae</taxon>
        <taxon>Henriciella</taxon>
    </lineage>
</organism>
<reference evidence="2" key="1">
    <citation type="journal article" date="2019" name="Int. J. Syst. Evol. Microbiol.">
        <title>The Global Catalogue of Microorganisms (GCM) 10K type strain sequencing project: providing services to taxonomists for standard genome sequencing and annotation.</title>
        <authorList>
            <consortium name="The Broad Institute Genomics Platform"/>
            <consortium name="The Broad Institute Genome Sequencing Center for Infectious Disease"/>
            <person name="Wu L."/>
            <person name="Ma J."/>
        </authorList>
    </citation>
    <scope>NUCLEOTIDE SEQUENCE [LARGE SCALE GENOMIC DNA]</scope>
    <source>
        <strain evidence="2">CGMCC 1.15928</strain>
    </source>
</reference>
<proteinExistence type="predicted"/>
<keyword evidence="2" id="KW-1185">Reference proteome</keyword>
<evidence type="ECO:0000313" key="1">
    <source>
        <dbReference type="EMBL" id="GGB63421.1"/>
    </source>
</evidence>
<evidence type="ECO:0000313" key="2">
    <source>
        <dbReference type="Proteomes" id="UP000628854"/>
    </source>
</evidence>
<accession>A0ABQ1JBQ2</accession>